<evidence type="ECO:0000256" key="5">
    <source>
        <dbReference type="SAM" id="Phobius"/>
    </source>
</evidence>
<dbReference type="GO" id="GO:0009306">
    <property type="term" value="P:protein secretion"/>
    <property type="evidence" value="ECO:0007669"/>
    <property type="project" value="InterPro"/>
</dbReference>
<dbReference type="GO" id="GO:0005886">
    <property type="term" value="C:plasma membrane"/>
    <property type="evidence" value="ECO:0007669"/>
    <property type="project" value="InterPro"/>
</dbReference>
<evidence type="ECO:0000313" key="7">
    <source>
        <dbReference type="EMBL" id="TCK74280.1"/>
    </source>
</evidence>
<keyword evidence="4 5" id="KW-0472">Membrane</keyword>
<dbReference type="OrthoDB" id="98258at2"/>
<comment type="caution">
    <text evidence="7">The sequence shown here is derived from an EMBL/GenBank/DDBJ whole genome shotgun (WGS) entry which is preliminary data.</text>
</comment>
<organism evidence="7 8">
    <name type="scientific">Acidipila rosea</name>
    <dbReference type="NCBI Taxonomy" id="768535"/>
    <lineage>
        <taxon>Bacteria</taxon>
        <taxon>Pseudomonadati</taxon>
        <taxon>Acidobacteriota</taxon>
        <taxon>Terriglobia</taxon>
        <taxon>Terriglobales</taxon>
        <taxon>Acidobacteriaceae</taxon>
        <taxon>Acidipila</taxon>
    </lineage>
</organism>
<keyword evidence="8" id="KW-1185">Reference proteome</keyword>
<dbReference type="RefSeq" id="WP_131995116.1">
    <property type="nucleotide sequence ID" value="NZ_SMGK01000002.1"/>
</dbReference>
<evidence type="ECO:0000313" key="8">
    <source>
        <dbReference type="Proteomes" id="UP000295210"/>
    </source>
</evidence>
<dbReference type="PANTHER" id="PTHR36985">
    <property type="entry name" value="TRANSLOCATION AND ASSEMBLY MODULE SUBUNIT TAMB"/>
    <property type="match status" value="1"/>
</dbReference>
<protein>
    <submittedName>
        <fullName evidence="7">Translocation and assembly module TamB</fullName>
    </submittedName>
</protein>
<proteinExistence type="predicted"/>
<dbReference type="EMBL" id="SMGK01000002">
    <property type="protein sequence ID" value="TCK74280.1"/>
    <property type="molecule type" value="Genomic_DNA"/>
</dbReference>
<dbReference type="GO" id="GO:0097347">
    <property type="term" value="C:TAM protein secretion complex"/>
    <property type="evidence" value="ECO:0007669"/>
    <property type="project" value="TreeGrafter"/>
</dbReference>
<keyword evidence="3 5" id="KW-1133">Transmembrane helix</keyword>
<evidence type="ECO:0000256" key="4">
    <source>
        <dbReference type="ARBA" id="ARBA00023136"/>
    </source>
</evidence>
<reference evidence="7 8" key="1">
    <citation type="submission" date="2019-03" db="EMBL/GenBank/DDBJ databases">
        <title>Genomic Encyclopedia of Type Strains, Phase IV (KMG-IV): sequencing the most valuable type-strain genomes for metagenomic binning, comparative biology and taxonomic classification.</title>
        <authorList>
            <person name="Goeker M."/>
        </authorList>
    </citation>
    <scope>NUCLEOTIDE SEQUENCE [LARGE SCALE GENOMIC DNA]</scope>
    <source>
        <strain evidence="7 8">DSM 103428</strain>
    </source>
</reference>
<evidence type="ECO:0000259" key="6">
    <source>
        <dbReference type="Pfam" id="PF04357"/>
    </source>
</evidence>
<gene>
    <name evidence="7" type="ORF">C7378_1902</name>
</gene>
<evidence type="ECO:0000256" key="2">
    <source>
        <dbReference type="ARBA" id="ARBA00022692"/>
    </source>
</evidence>
<dbReference type="PANTHER" id="PTHR36985:SF1">
    <property type="entry name" value="TRANSLOCATION AND ASSEMBLY MODULE SUBUNIT TAMB"/>
    <property type="match status" value="1"/>
</dbReference>
<dbReference type="Proteomes" id="UP000295210">
    <property type="component" value="Unassembled WGS sequence"/>
</dbReference>
<evidence type="ECO:0000256" key="3">
    <source>
        <dbReference type="ARBA" id="ARBA00022989"/>
    </source>
</evidence>
<sequence>MSKLLDELEAHVPRGPRLRHLWHVALGMLLAVIAIGGALFWYATTASFANHVRRYLIATLEQSTGGRVELGAFHWQLLHLQVEADNLTIHGLEASGEVPYAHLDRLLVRAKILSFLRPKIDVEYLEADRPVIHLIIYPDGSTNQPQPKIATSSKPLKDTIFDLAIKRTAVNNGILLLNQRAIPFNVAANNVTATVTYSAPQGHYLAQVNASDISAQRGSRVPVHSQLVLSADAGRNSLELTSLRFTSGKSRLDASATVKDFNNPSWKFRAKGAVDLREANALADVNGLEAGTVQLDLEGRGVRANMNVNGTFAAEGATYRTDIIHFSGINARSALHLTPGVILLDGLQVDFGHGGALNGAIKVTNWKQSTAAPPQRGSIRLNVKDLPLDTILAIVAPAQFQRIGFDTAATGTANAQWVGDLNSLTTDAKVTMAPDGRAYRGEVPLSGAVDATYSQRNGMVDVRHLEAHTPGMTLNVNGALGVYPLDRQSTLQAHLRTTNLAEFDDVFAALGGSRKRAIPIDMHGAAQFDGVATGSLIAPEARGHLTVDNFDVLTNEIASAAGAETATSLQPVHIDSIDAQAAYTPELLTISRITVLQGKAELHAAGVLRAHRISPKSTSFDRHSVLNATANIDHASLTDLFALTGRAIPVTGTLNLEARLSGALDSLQGGGQLNVKGGEAYGEPYHSLTANLNVAGHEVGVTNLLLRQNSGQVTGAGDYNLTSKQFRFSAQGKGFELVQFNRLKNLRYPVEGALSFNVQGSGTPAAPQLRAEAHLTRLVIAGAARGNVDAEAHTQGRQVLLTMNANLDAAHLQLSGQASLDGENQAQARLVMTELNPEPFLRAFNVSGITSPSPLKGTIDINGPLRQPRQMNGEIQVSPIAVVLSGVTLKTDGALHAVLNNGVLSLDPLHVSGDDTDLRAQGRIGLFDKMHRLSAQGDGSLNVKLAQTINSNVTSSGHIDFHVRANGTTVRPFLTGQVNFKDVNFALNTFPNGISKLNGTLEFDQDRLQVKTLTGKTGGGLVTIAGFITYQQGIFGDLTATGHEIRIRYPAGISSMVDTKLRLQGTSENMLLSGNVELTRFVISPNLDFASLASGSNGIAPPPNPSAFSNRVRLDVHVTSSPELDFQNSLAHLAGDVDLHVRGSVAQPSILGRISVTEGSATFAGTKYQLQHGDIYFTNPVRIEPVIDLDATTHVEDYEITIGLHGTTSKLSPTFRSEPPLSEQDIFSLLAMGRTQQEQQIYSQAQQQAGVNSTADALLGGAINATLSSRIQKLFGGGSVKIDPTFISGLGTATARITVQQQVSKNATLTYATNVNSTQEQLIQGEVQVTPSFSIVAVRDEVGVFSLIFKLHRRYH</sequence>
<comment type="subcellular location">
    <subcellularLocation>
        <location evidence="1">Membrane</location>
        <topology evidence="1">Single-pass membrane protein</topology>
    </subcellularLocation>
</comment>
<evidence type="ECO:0000256" key="1">
    <source>
        <dbReference type="ARBA" id="ARBA00004167"/>
    </source>
</evidence>
<dbReference type="Pfam" id="PF04357">
    <property type="entry name" value="TamB"/>
    <property type="match status" value="1"/>
</dbReference>
<feature type="domain" description="Translocation and assembly module TamB C-terminal" evidence="6">
    <location>
        <begin position="1013"/>
        <end position="1350"/>
    </location>
</feature>
<accession>A0A4R1LAE4</accession>
<feature type="transmembrane region" description="Helical" evidence="5">
    <location>
        <begin position="21"/>
        <end position="43"/>
    </location>
</feature>
<name>A0A4R1LAE4_9BACT</name>
<dbReference type="InterPro" id="IPR007452">
    <property type="entry name" value="TamB_C"/>
</dbReference>
<keyword evidence="2 5" id="KW-0812">Transmembrane</keyword>